<dbReference type="EC" id="3.1.26.11" evidence="8"/>
<dbReference type="HAMAP" id="MF_01818">
    <property type="entry name" value="RNase_Z_BN"/>
    <property type="match status" value="1"/>
</dbReference>
<keyword evidence="2 8" id="KW-0819">tRNA processing</keyword>
<feature type="binding site" evidence="8">
    <location>
        <position position="230"/>
    </location>
    <ligand>
        <name>Zn(2+)</name>
        <dbReference type="ChEBI" id="CHEBI:29105"/>
        <label>2</label>
        <note>catalytic</note>
    </ligand>
</feature>
<keyword evidence="5 8" id="KW-0255">Endonuclease</keyword>
<gene>
    <name evidence="8" type="primary">rnz</name>
    <name evidence="9" type="ORF">LU297_01115</name>
</gene>
<feature type="binding site" evidence="8">
    <location>
        <position position="77"/>
    </location>
    <ligand>
        <name>Zn(2+)</name>
        <dbReference type="ChEBI" id="CHEBI:29105"/>
        <label>1</label>
        <note>catalytic</note>
    </ligand>
</feature>
<dbReference type="Proteomes" id="UP001063782">
    <property type="component" value="Chromosome"/>
</dbReference>
<evidence type="ECO:0000256" key="4">
    <source>
        <dbReference type="ARBA" id="ARBA00022723"/>
    </source>
</evidence>
<dbReference type="CDD" id="cd07717">
    <property type="entry name" value="RNaseZ_ZiPD-like_MBL-fold"/>
    <property type="match status" value="1"/>
</dbReference>
<feature type="binding site" evidence="8">
    <location>
        <position position="293"/>
    </location>
    <ligand>
        <name>Zn(2+)</name>
        <dbReference type="ChEBI" id="CHEBI:29105"/>
        <label>2</label>
        <note>catalytic</note>
    </ligand>
</feature>
<evidence type="ECO:0000256" key="8">
    <source>
        <dbReference type="HAMAP-Rule" id="MF_01818"/>
    </source>
</evidence>
<evidence type="ECO:0000256" key="1">
    <source>
        <dbReference type="ARBA" id="ARBA00011738"/>
    </source>
</evidence>
<protein>
    <recommendedName>
        <fullName evidence="8">Ribonuclease Z</fullName>
        <shortName evidence="8">RNase Z</shortName>
        <ecNumber evidence="8">3.1.26.11</ecNumber>
    </recommendedName>
    <alternativeName>
        <fullName evidence="8">tRNA 3 endonuclease</fullName>
    </alternativeName>
    <alternativeName>
        <fullName evidence="8">tRNase Z</fullName>
    </alternativeName>
</protein>
<comment type="function">
    <text evidence="8">Zinc phosphodiesterase, which displays some tRNA 3'-processing endonuclease activity. Probably involved in tRNA maturation, by removing a 3'-trailer from precursor tRNA.</text>
</comment>
<evidence type="ECO:0000256" key="5">
    <source>
        <dbReference type="ARBA" id="ARBA00022759"/>
    </source>
</evidence>
<reference evidence="9" key="1">
    <citation type="submission" date="2021-12" db="EMBL/GenBank/DDBJ databases">
        <title>taxonomy of Moraxella sp. ZY201224.</title>
        <authorList>
            <person name="Li F."/>
        </authorList>
    </citation>
    <scope>NUCLEOTIDE SEQUENCE</scope>
    <source>
        <strain evidence="9">ZY201224</strain>
    </source>
</reference>
<comment type="cofactor">
    <cofactor evidence="8">
        <name>Zn(2+)</name>
        <dbReference type="ChEBI" id="CHEBI:29105"/>
    </cofactor>
    <text evidence="8">Binds 2 Zn(2+) ions.</text>
</comment>
<keyword evidence="7 8" id="KW-0862">Zinc</keyword>
<dbReference type="SUPFAM" id="SSF56281">
    <property type="entry name" value="Metallo-hydrolase/oxidoreductase"/>
    <property type="match status" value="1"/>
</dbReference>
<keyword evidence="10" id="KW-1185">Reference proteome</keyword>
<evidence type="ECO:0000313" key="9">
    <source>
        <dbReference type="EMBL" id="UXZ05086.1"/>
    </source>
</evidence>
<feature type="binding site" evidence="8">
    <location>
        <position position="230"/>
    </location>
    <ligand>
        <name>Zn(2+)</name>
        <dbReference type="ChEBI" id="CHEBI:29105"/>
        <label>1</label>
        <note>catalytic</note>
    </ligand>
</feature>
<dbReference type="Gene3D" id="3.60.15.10">
    <property type="entry name" value="Ribonuclease Z/Hydroxyacylglutathione hydrolase-like"/>
    <property type="match status" value="1"/>
</dbReference>
<keyword evidence="4 8" id="KW-0479">Metal-binding</keyword>
<feature type="binding site" evidence="8">
    <location>
        <position position="79"/>
    </location>
    <ligand>
        <name>Zn(2+)</name>
        <dbReference type="ChEBI" id="CHEBI:29105"/>
        <label>2</label>
        <note>catalytic</note>
    </ligand>
</feature>
<feature type="binding site" evidence="8">
    <location>
        <position position="146"/>
    </location>
    <ligand>
        <name>Zn(2+)</name>
        <dbReference type="ChEBI" id="CHEBI:29105"/>
        <label>1</label>
        <note>catalytic</note>
    </ligand>
</feature>
<dbReference type="InterPro" id="IPR036866">
    <property type="entry name" value="RibonucZ/Hydroxyglut_hydro"/>
</dbReference>
<dbReference type="EMBL" id="CP089977">
    <property type="protein sequence ID" value="UXZ05086.1"/>
    <property type="molecule type" value="Genomic_DNA"/>
</dbReference>
<sequence>MSQPHSYQLQFLGTSSGVPTRHRNVSALAVSLLGRQQALGKDTPWILVDCGEATQHQLMNTKLRPKNLIAILITHVHGDHCYGLPGLLASLAMHGRKQPLTIIAPKVIHVLMQSLIELTQLTLSYPITWQYIEDLPDEYLIRLDSHWWLGICTTPLRHRCESYAFAITQYHHQRQLHTQKLTQLGIENRLWGKILHCQDKMVELGAYGTWSVDELRDDKVITNKIVIAGDNDEPNLLDSMVVGAKALVHEATYTAQIKQKILDKGIIDPMHSSALQVGQFASQANVPMLILTHFSARFALFDEPDNPSPNMGHIRTEVESVYDGRLILANDFDVIKV</sequence>
<organism evidence="9 10">
    <name type="scientific">Moraxella nasicaprae</name>
    <dbReference type="NCBI Taxonomy" id="2904122"/>
    <lineage>
        <taxon>Bacteria</taxon>
        <taxon>Pseudomonadati</taxon>
        <taxon>Pseudomonadota</taxon>
        <taxon>Gammaproteobacteria</taxon>
        <taxon>Moraxellales</taxon>
        <taxon>Moraxellaceae</taxon>
        <taxon>Moraxella</taxon>
    </lineage>
</organism>
<dbReference type="Pfam" id="PF23023">
    <property type="entry name" value="Anti-Pycsar_Apyc1"/>
    <property type="match status" value="1"/>
</dbReference>
<proteinExistence type="inferred from homology"/>
<dbReference type="PANTHER" id="PTHR46018:SF2">
    <property type="entry name" value="ZINC PHOSPHODIESTERASE ELAC PROTEIN 1"/>
    <property type="match status" value="1"/>
</dbReference>
<dbReference type="PANTHER" id="PTHR46018">
    <property type="entry name" value="ZINC PHOSPHODIESTERASE ELAC PROTEIN 1"/>
    <property type="match status" value="1"/>
</dbReference>
<evidence type="ECO:0000313" key="10">
    <source>
        <dbReference type="Proteomes" id="UP001063782"/>
    </source>
</evidence>
<feature type="binding site" evidence="8">
    <location>
        <position position="75"/>
    </location>
    <ligand>
        <name>Zn(2+)</name>
        <dbReference type="ChEBI" id="CHEBI:29105"/>
        <label>1</label>
        <note>catalytic</note>
    </ligand>
</feature>
<feature type="binding site" evidence="8">
    <location>
        <position position="80"/>
    </location>
    <ligand>
        <name>Zn(2+)</name>
        <dbReference type="ChEBI" id="CHEBI:29105"/>
        <label>2</label>
        <note>catalytic</note>
    </ligand>
</feature>
<keyword evidence="6 8" id="KW-0378">Hydrolase</keyword>
<comment type="subunit">
    <text evidence="1 8">Homodimer.</text>
</comment>
<evidence type="ECO:0000256" key="6">
    <source>
        <dbReference type="ARBA" id="ARBA00022801"/>
    </source>
</evidence>
<comment type="catalytic activity">
    <reaction evidence="8">
        <text>Endonucleolytic cleavage of RNA, removing extra 3' nucleotides from tRNA precursor, generating 3' termini of tRNAs. A 3'-hydroxy group is left at the tRNA terminus and a 5'-phosphoryl group is left at the trailer molecule.</text>
        <dbReference type="EC" id="3.1.26.11"/>
    </reaction>
</comment>
<evidence type="ECO:0000256" key="7">
    <source>
        <dbReference type="ARBA" id="ARBA00022833"/>
    </source>
</evidence>
<name>A0ABY6F4R8_9GAMM</name>
<dbReference type="InterPro" id="IPR013471">
    <property type="entry name" value="RNase_Z/BN"/>
</dbReference>
<evidence type="ECO:0000256" key="2">
    <source>
        <dbReference type="ARBA" id="ARBA00022694"/>
    </source>
</evidence>
<accession>A0ABY6F4R8</accession>
<feature type="active site" description="Proton acceptor" evidence="8">
    <location>
        <position position="79"/>
    </location>
</feature>
<comment type="similarity">
    <text evidence="8">Belongs to the RNase Z family.</text>
</comment>
<evidence type="ECO:0000256" key="3">
    <source>
        <dbReference type="ARBA" id="ARBA00022722"/>
    </source>
</evidence>
<keyword evidence="3 8" id="KW-0540">Nuclease</keyword>
<dbReference type="RefSeq" id="WP_263076587.1">
    <property type="nucleotide sequence ID" value="NZ_CP089977.1"/>
</dbReference>